<dbReference type="Pfam" id="PF19044">
    <property type="entry name" value="P-loop_TraG"/>
    <property type="match status" value="1"/>
</dbReference>
<dbReference type="EMBL" id="LT981265">
    <property type="protein sequence ID" value="SPC34213.1"/>
    <property type="molecule type" value="Genomic_DNA"/>
</dbReference>
<dbReference type="AlphaFoldDB" id="A0A2K5ARD6"/>
<evidence type="ECO:0000313" key="2">
    <source>
        <dbReference type="EMBL" id="SPC34213.1"/>
    </source>
</evidence>
<feature type="domain" description="AAA+ ATPase" evidence="1">
    <location>
        <begin position="368"/>
        <end position="616"/>
    </location>
</feature>
<keyword evidence="3" id="KW-1185">Reference proteome</keyword>
<dbReference type="InterPro" id="IPR051162">
    <property type="entry name" value="T4SS_component"/>
</dbReference>
<dbReference type="SUPFAM" id="SSF52540">
    <property type="entry name" value="P-loop containing nucleoside triphosphate hydrolases"/>
    <property type="match status" value="1"/>
</dbReference>
<dbReference type="Proteomes" id="UP000236248">
    <property type="component" value="Chromosome NCAV"/>
</dbReference>
<protein>
    <recommendedName>
        <fullName evidence="1">AAA+ ATPase domain-containing protein</fullName>
    </recommendedName>
</protein>
<evidence type="ECO:0000313" key="3">
    <source>
        <dbReference type="Proteomes" id="UP000236248"/>
    </source>
</evidence>
<dbReference type="PANTHER" id="PTHR30121:SF6">
    <property type="entry name" value="SLR6007 PROTEIN"/>
    <property type="match status" value="1"/>
</dbReference>
<proteinExistence type="predicted"/>
<dbReference type="GeneID" id="41595071"/>
<dbReference type="InterPro" id="IPR027417">
    <property type="entry name" value="P-loop_NTPase"/>
</dbReference>
<name>A0A2K5ARD6_9ARCH</name>
<dbReference type="InterPro" id="IPR003593">
    <property type="entry name" value="AAA+_ATPase"/>
</dbReference>
<dbReference type="InterPro" id="IPR002789">
    <property type="entry name" value="HerA_central"/>
</dbReference>
<dbReference type="SMART" id="SM00382">
    <property type="entry name" value="AAA"/>
    <property type="match status" value="1"/>
</dbReference>
<dbReference type="RefSeq" id="WP_148695192.1">
    <property type="nucleotide sequence ID" value="NZ_LT981265.1"/>
</dbReference>
<dbReference type="PANTHER" id="PTHR30121">
    <property type="entry name" value="UNCHARACTERIZED PROTEIN YJGR-RELATED"/>
    <property type="match status" value="1"/>
</dbReference>
<sequence length="672" mass="76136">MKNQEPALNSASAGVRIVGTGVGAGTGTGAGISRGSVIPSLLVKDHYIYEIKSFSNFYMHNEDRQQQLIVRFLQFINSSTVLYPLQIILYKDILEYEQRIYPVLRVFVASREDLEPVLMNTEYKYRQVNINELPFFSSIRGVREYATYLRLFMSNAEGASTAKNAESLAEGTLPTTSTPTYTTSTPMTMLYARVYTLTGLPSTLYPAWIYQLLQYCPIIMLKVTRVEYATAVSSILRLAGMLKATQSRKLELKIMKAEQLREALIRQETALFKVALNAVVLANDLKELNNTGKRFKRNMKAQMVKFIAYPFKQLAMLQGEGKELYIELGSLAIAYPFISSDMLELEGVMLGENIITKAPVIWDYRVRDNYNILILATSGAGKSVTAKLLLTRLLERYPNAYTYVIDPQGEYERLQRLLGAETIRLTEYQELGLDPFNLFDKTEVADLIADIAEVPDTVRKELRVVAPTCSNIFELMNKVSDNTFMYIRDLLQEESPLSIVFKGSSRLAERNIISLKGTYAGEAKVTMLLVLALARAWKEINSLPVAIPKILVIDEGWMLFTMPSTARFVNLIARVGRKLNVIFMFITQRPEDVIANEYGRALLDNADTKILLRNNELATARIGEALQLSREEQNMLINFIRGEALMLTREYRLRVQIKPSEEELRLFSTSPV</sequence>
<dbReference type="KEGG" id="ncv:NCAV_1036"/>
<reference evidence="3" key="1">
    <citation type="submission" date="2018-01" db="EMBL/GenBank/DDBJ databases">
        <authorList>
            <person name="Kerou L M."/>
        </authorList>
    </citation>
    <scope>NUCLEOTIDE SEQUENCE [LARGE SCALE GENOMIC DNA]</scope>
    <source>
        <strain evidence="3">SCU2</strain>
    </source>
</reference>
<organism evidence="2 3">
    <name type="scientific">Candidatus Nitrosocaldus cavascurensis</name>
    <dbReference type="NCBI Taxonomy" id="2058097"/>
    <lineage>
        <taxon>Archaea</taxon>
        <taxon>Nitrososphaerota</taxon>
        <taxon>Nitrososphaeria</taxon>
        <taxon>Candidatus Nitrosocaldales</taxon>
        <taxon>Candidatus Nitrosocaldaceae</taxon>
        <taxon>Candidatus Nitrosocaldus</taxon>
    </lineage>
</organism>
<evidence type="ECO:0000259" key="1">
    <source>
        <dbReference type="SMART" id="SM00382"/>
    </source>
</evidence>
<gene>
    <name evidence="2" type="ORF">NCAV_1036</name>
</gene>
<dbReference type="Pfam" id="PF01935">
    <property type="entry name" value="DUF87"/>
    <property type="match status" value="1"/>
</dbReference>
<dbReference type="Gene3D" id="3.40.50.300">
    <property type="entry name" value="P-loop containing nucleotide triphosphate hydrolases"/>
    <property type="match status" value="1"/>
</dbReference>
<dbReference type="InterPro" id="IPR043964">
    <property type="entry name" value="P-loop_TraG"/>
</dbReference>
<dbReference type="CDD" id="cd01127">
    <property type="entry name" value="TrwB_TraG_TraD_VirD4"/>
    <property type="match status" value="1"/>
</dbReference>
<accession>A0A2K5ARD6</accession>